<dbReference type="PROSITE" id="PS01361">
    <property type="entry name" value="ZF_DOF_1"/>
    <property type="match status" value="1"/>
</dbReference>
<organism evidence="12 13">
    <name type="scientific">Vanilla planifolia</name>
    <name type="common">Vanilla</name>
    <dbReference type="NCBI Taxonomy" id="51239"/>
    <lineage>
        <taxon>Eukaryota</taxon>
        <taxon>Viridiplantae</taxon>
        <taxon>Streptophyta</taxon>
        <taxon>Embryophyta</taxon>
        <taxon>Tracheophyta</taxon>
        <taxon>Spermatophyta</taxon>
        <taxon>Magnoliopsida</taxon>
        <taxon>Liliopsida</taxon>
        <taxon>Asparagales</taxon>
        <taxon>Orchidaceae</taxon>
        <taxon>Vanilloideae</taxon>
        <taxon>Vanilleae</taxon>
        <taxon>Vanilla</taxon>
    </lineage>
</organism>
<dbReference type="GO" id="GO:0008270">
    <property type="term" value="F:zinc ion binding"/>
    <property type="evidence" value="ECO:0007669"/>
    <property type="project" value="UniProtKB-KW"/>
</dbReference>
<reference evidence="12 13" key="1">
    <citation type="journal article" date="2020" name="Nat. Food">
        <title>A phased Vanilla planifolia genome enables genetic improvement of flavour and production.</title>
        <authorList>
            <person name="Hasing T."/>
            <person name="Tang H."/>
            <person name="Brym M."/>
            <person name="Khazi F."/>
            <person name="Huang T."/>
            <person name="Chambers A.H."/>
        </authorList>
    </citation>
    <scope>NUCLEOTIDE SEQUENCE [LARGE SCALE GENOMIC DNA]</scope>
    <source>
        <tissue evidence="12">Leaf</tissue>
    </source>
</reference>
<evidence type="ECO:0000256" key="8">
    <source>
        <dbReference type="PROSITE-ProRule" id="PRU00071"/>
    </source>
</evidence>
<feature type="region of interest" description="Disordered" evidence="10">
    <location>
        <begin position="85"/>
        <end position="118"/>
    </location>
</feature>
<evidence type="ECO:0000256" key="2">
    <source>
        <dbReference type="ARBA" id="ARBA00022771"/>
    </source>
</evidence>
<dbReference type="GO" id="GO:0003677">
    <property type="term" value="F:DNA binding"/>
    <property type="evidence" value="ECO:0007669"/>
    <property type="project" value="UniProtKB-UniRule"/>
</dbReference>
<evidence type="ECO:0000313" key="12">
    <source>
        <dbReference type="EMBL" id="KAG0467152.1"/>
    </source>
</evidence>
<comment type="function">
    <text evidence="9">Transcription factor that binds specifically to a 5'-AA[AG]G-3' consensus core sequence.</text>
</comment>
<keyword evidence="6 9" id="KW-0804">Transcription</keyword>
<dbReference type="EMBL" id="JADCNL010000009">
    <property type="protein sequence ID" value="KAG0467152.1"/>
    <property type="molecule type" value="Genomic_DNA"/>
</dbReference>
<keyword evidence="7 8" id="KW-0539">Nucleus</keyword>
<evidence type="ECO:0000256" key="5">
    <source>
        <dbReference type="ARBA" id="ARBA00023125"/>
    </source>
</evidence>
<keyword evidence="1 9" id="KW-0479">Metal-binding</keyword>
<evidence type="ECO:0000259" key="11">
    <source>
        <dbReference type="PROSITE" id="PS50884"/>
    </source>
</evidence>
<keyword evidence="5 8" id="KW-0238">DNA-binding</keyword>
<feature type="region of interest" description="Disordered" evidence="10">
    <location>
        <begin position="16"/>
        <end position="42"/>
    </location>
</feature>
<dbReference type="GO" id="GO:0005634">
    <property type="term" value="C:nucleus"/>
    <property type="evidence" value="ECO:0007669"/>
    <property type="project" value="UniProtKB-SubCell"/>
</dbReference>
<feature type="domain" description="Dof-type" evidence="11">
    <location>
        <begin position="41"/>
        <end position="95"/>
    </location>
</feature>
<evidence type="ECO:0000256" key="10">
    <source>
        <dbReference type="SAM" id="MobiDB-lite"/>
    </source>
</evidence>
<keyword evidence="2 8" id="KW-0863">Zinc-finger</keyword>
<keyword evidence="3 9" id="KW-0862">Zinc</keyword>
<evidence type="ECO:0000313" key="13">
    <source>
        <dbReference type="Proteomes" id="UP000636800"/>
    </source>
</evidence>
<dbReference type="PROSITE" id="PS50884">
    <property type="entry name" value="ZF_DOF_2"/>
    <property type="match status" value="1"/>
</dbReference>
<dbReference type="InterPro" id="IPR045174">
    <property type="entry name" value="Dof"/>
</dbReference>
<sequence length="222" mass="23638">MRACRVRRAFHHGNMITPMSEAGDGARRRPEPPAAGDTRRERCPRCGSRDTKFCYYNNYNTAQPRHFCKSCHRYWTLGGSLRNVPVGGSSRKRHRPNPNPNRVASAMPPPPPAAAAAPLQLEDSDPSGFGSILAGSVFPVESILDGRAGFDLGLGLGIGSGTVLWPPSLLEEVVGDTWRLDGGSGECFGAAVGGAESWKDMGITSQVDGGGETVGAKDGKFR</sequence>
<protein>
    <recommendedName>
        <fullName evidence="9">Dof zinc finger protein</fullName>
    </recommendedName>
</protein>
<dbReference type="AlphaFoldDB" id="A0A835UMJ0"/>
<dbReference type="InterPro" id="IPR003851">
    <property type="entry name" value="Znf_Dof"/>
</dbReference>
<dbReference type="GO" id="GO:0003700">
    <property type="term" value="F:DNA-binding transcription factor activity"/>
    <property type="evidence" value="ECO:0007669"/>
    <property type="project" value="UniProtKB-UniRule"/>
</dbReference>
<dbReference type="Proteomes" id="UP000636800">
    <property type="component" value="Unassembled WGS sequence"/>
</dbReference>
<feature type="compositionally biased region" description="Basic and acidic residues" evidence="10">
    <location>
        <begin position="24"/>
        <end position="42"/>
    </location>
</feature>
<comment type="subcellular location">
    <subcellularLocation>
        <location evidence="8 9">Nucleus</location>
    </subcellularLocation>
</comment>
<comment type="caution">
    <text evidence="12">The sequence shown here is derived from an EMBL/GenBank/DDBJ whole genome shotgun (WGS) entry which is preliminary data.</text>
</comment>
<accession>A0A835UMJ0</accession>
<dbReference type="Pfam" id="PF02701">
    <property type="entry name" value="Zn_ribbon_Dof"/>
    <property type="match status" value="1"/>
</dbReference>
<name>A0A835UMJ0_VANPL</name>
<dbReference type="PANTHER" id="PTHR31992">
    <property type="entry name" value="DOF ZINC FINGER PROTEIN DOF1.4-RELATED"/>
    <property type="match status" value="1"/>
</dbReference>
<evidence type="ECO:0000256" key="9">
    <source>
        <dbReference type="RuleBase" id="RU369094"/>
    </source>
</evidence>
<evidence type="ECO:0000256" key="6">
    <source>
        <dbReference type="ARBA" id="ARBA00023163"/>
    </source>
</evidence>
<evidence type="ECO:0000256" key="4">
    <source>
        <dbReference type="ARBA" id="ARBA00023015"/>
    </source>
</evidence>
<proteinExistence type="predicted"/>
<dbReference type="PANTHER" id="PTHR31992:SF204">
    <property type="entry name" value="DOF ZINC FINGER PROTEIN"/>
    <property type="match status" value="1"/>
</dbReference>
<feature type="region of interest" description="Disordered" evidence="10">
    <location>
        <begin position="203"/>
        <end position="222"/>
    </location>
</feature>
<keyword evidence="13" id="KW-1185">Reference proteome</keyword>
<evidence type="ECO:0000256" key="3">
    <source>
        <dbReference type="ARBA" id="ARBA00022833"/>
    </source>
</evidence>
<gene>
    <name evidence="12" type="ORF">HPP92_018732</name>
</gene>
<evidence type="ECO:0000256" key="1">
    <source>
        <dbReference type="ARBA" id="ARBA00022723"/>
    </source>
</evidence>
<evidence type="ECO:0000256" key="7">
    <source>
        <dbReference type="ARBA" id="ARBA00023242"/>
    </source>
</evidence>
<keyword evidence="4 9" id="KW-0805">Transcription regulation</keyword>